<evidence type="ECO:0000313" key="1">
    <source>
        <dbReference type="EMBL" id="MEE2024647.1"/>
    </source>
</evidence>
<evidence type="ECO:0000313" key="2">
    <source>
        <dbReference type="Proteomes" id="UP001339167"/>
    </source>
</evidence>
<protein>
    <submittedName>
        <fullName evidence="1">Uncharacterized protein</fullName>
    </submittedName>
</protein>
<gene>
    <name evidence="1" type="ORF">QWF21_10350</name>
</gene>
<name>A0ABU7JG26_9GAMM</name>
<dbReference type="RefSeq" id="WP_330087974.1">
    <property type="nucleotide sequence ID" value="NZ_JAUGZK010000006.1"/>
</dbReference>
<reference evidence="1 2" key="1">
    <citation type="submission" date="2023-06" db="EMBL/GenBank/DDBJ databases">
        <title>Alkalimonas sp., MEB004 an alkaliphilic bacterium isolated from Lonar Lake, India.</title>
        <authorList>
            <person name="Joshi A."/>
            <person name="Thite S."/>
        </authorList>
    </citation>
    <scope>NUCLEOTIDE SEQUENCE [LARGE SCALE GENOMIC DNA]</scope>
    <source>
        <strain evidence="1 2">MEB004</strain>
    </source>
</reference>
<sequence>MIKLEIMLLLLAGLNPVFEPLSCFPAHEEPTDYQVTASGQVYRHSQAGRRLPERTLVADLSGAGWRFTSRHRVVQSQMSLTAYGAHQVFEQLLLLAYDPVNSSEQMLALRIFPQQSTPWQFEQIQSYVSEAEFSRPEYEVVALWHQQQQAAGWRRPLAGLAMQLPELYAGVLYLPVLHQDTAEHSCPDGPVDISVLILHMHSGHSLSPGIELQLEQAGPLRWQLIKTEQRLALWLLQEEQRQLVQPEILEISSDCLNCVQALDLAEWPQQRAVAQFWLEEGAY</sequence>
<dbReference type="EMBL" id="JAUGZK010000006">
    <property type="protein sequence ID" value="MEE2024647.1"/>
    <property type="molecule type" value="Genomic_DNA"/>
</dbReference>
<organism evidence="1 2">
    <name type="scientific">Alkalimonas mucilaginosa</name>
    <dbReference type="NCBI Taxonomy" id="3057676"/>
    <lineage>
        <taxon>Bacteria</taxon>
        <taxon>Pseudomonadati</taxon>
        <taxon>Pseudomonadota</taxon>
        <taxon>Gammaproteobacteria</taxon>
        <taxon>Alkalimonas</taxon>
    </lineage>
</organism>
<comment type="caution">
    <text evidence="1">The sequence shown here is derived from an EMBL/GenBank/DDBJ whole genome shotgun (WGS) entry which is preliminary data.</text>
</comment>
<accession>A0ABU7JG26</accession>
<dbReference type="Proteomes" id="UP001339167">
    <property type="component" value="Unassembled WGS sequence"/>
</dbReference>
<keyword evidence="2" id="KW-1185">Reference proteome</keyword>
<proteinExistence type="predicted"/>